<dbReference type="OrthoDB" id="3205593at2"/>
<evidence type="ECO:0000313" key="2">
    <source>
        <dbReference type="Proteomes" id="UP000297951"/>
    </source>
</evidence>
<proteinExistence type="predicted"/>
<dbReference type="EMBL" id="SPQC01000001">
    <property type="protein sequence ID" value="TFU24410.1"/>
    <property type="molecule type" value="Genomic_DNA"/>
</dbReference>
<gene>
    <name evidence="1" type="ORF">E4U03_00410</name>
</gene>
<comment type="caution">
    <text evidence="1">The sequence shown here is derived from an EMBL/GenBank/DDBJ whole genome shotgun (WGS) entry which is preliminary data.</text>
</comment>
<name>A0A4Y9F8M4_9MICC</name>
<organism evidence="1 2">
    <name type="scientific">Rothia nasimurium</name>
    <dbReference type="NCBI Taxonomy" id="85336"/>
    <lineage>
        <taxon>Bacteria</taxon>
        <taxon>Bacillati</taxon>
        <taxon>Actinomycetota</taxon>
        <taxon>Actinomycetes</taxon>
        <taxon>Micrococcales</taxon>
        <taxon>Micrococcaceae</taxon>
        <taxon>Rothia</taxon>
    </lineage>
</organism>
<evidence type="ECO:0000313" key="1">
    <source>
        <dbReference type="EMBL" id="TFU24410.1"/>
    </source>
</evidence>
<protein>
    <submittedName>
        <fullName evidence="1">Uncharacterized protein</fullName>
    </submittedName>
</protein>
<reference evidence="1 2" key="1">
    <citation type="submission" date="2019-03" db="EMBL/GenBank/DDBJ databases">
        <title>Diversity of the mouse oral microbiome.</title>
        <authorList>
            <person name="Joseph S."/>
            <person name="Aduse-Opoku J."/>
            <person name="Curtis M."/>
            <person name="Wade W."/>
            <person name="Hashim A."/>
        </authorList>
    </citation>
    <scope>NUCLEOTIDE SEQUENCE [LARGE SCALE GENOMIC DNA]</scope>
    <source>
        <strain evidence="2">irhom_31</strain>
    </source>
</reference>
<dbReference type="Proteomes" id="UP000297951">
    <property type="component" value="Unassembled WGS sequence"/>
</dbReference>
<dbReference type="AlphaFoldDB" id="A0A4Y9F8M4"/>
<accession>A0A4Y9F8M4</accession>
<dbReference type="RefSeq" id="WP_135011028.1">
    <property type="nucleotide sequence ID" value="NZ_JADGLK010000001.1"/>
</dbReference>
<sequence length="298" mass="33117">MSTTPHSDSTTQLVSALLRSELLEPYVRDTWERYIHHEKLGEANPFSIRAITRAISAHQHAVYGLEIPPHKYKDRVRRAITGEHISNDSIDLFSETFGFDERTQKALHKAATQGFDDSETVQFLRTNPQVLTSSCYLDIQLDPADPGAFTLNATYTLLSLESGCSAFVFALPQGQELTCTNRHFSVSRLSKDQDWVFTPTSFIPPLQTFMLRFSVRGTVQPQADGSYQLLLPFTHRSYSAAIKLTAAGSPLAMSFTEQASAGHSPITTSCAETVTDYLSHFYPSLKDTTLTLSWGPAT</sequence>